<evidence type="ECO:0000256" key="4">
    <source>
        <dbReference type="ARBA" id="ARBA00023274"/>
    </source>
</evidence>
<comment type="caution">
    <text evidence="7">The sequence shown here is derived from an EMBL/GenBank/DDBJ whole genome shotgun (WGS) entry which is preliminary data.</text>
</comment>
<reference evidence="8" key="1">
    <citation type="submission" date="2015-06" db="EMBL/GenBank/DDBJ databases">
        <title>New insights into the roles of widespread benthic archaea in carbon and nitrogen cycling.</title>
        <authorList>
            <person name="Lazar C.S."/>
            <person name="Baker B.J."/>
            <person name="Seitz K.W."/>
            <person name="Hyde A.S."/>
            <person name="Dick G.J."/>
            <person name="Hinrichs K.-U."/>
            <person name="Teske A.P."/>
        </authorList>
    </citation>
    <scope>NUCLEOTIDE SEQUENCE [LARGE SCALE GENOMIC DNA]</scope>
</reference>
<dbReference type="GO" id="GO:0019843">
    <property type="term" value="F:rRNA binding"/>
    <property type="evidence" value="ECO:0007669"/>
    <property type="project" value="UniProtKB-UniRule"/>
</dbReference>
<evidence type="ECO:0000256" key="1">
    <source>
        <dbReference type="ARBA" id="ARBA00022730"/>
    </source>
</evidence>
<keyword evidence="4 5" id="KW-0687">Ribonucleoprotein</keyword>
<evidence type="ECO:0000259" key="6">
    <source>
        <dbReference type="Pfam" id="PF00347"/>
    </source>
</evidence>
<evidence type="ECO:0000256" key="2">
    <source>
        <dbReference type="ARBA" id="ARBA00022884"/>
    </source>
</evidence>
<accession>A0A0M0BV40</accession>
<dbReference type="PANTHER" id="PTHR11655:SF16">
    <property type="entry name" value="60S RIBOSOMAL PROTEIN L9"/>
    <property type="match status" value="1"/>
</dbReference>
<comment type="function">
    <text evidence="5">This protein binds to the 23S rRNA, and is important in its secondary structure. It is located near the subunit interface in the base of the L7/L12 stalk, and near the tRNA binding site of the peptidyltransferase center.</text>
</comment>
<evidence type="ECO:0000256" key="3">
    <source>
        <dbReference type="ARBA" id="ARBA00022980"/>
    </source>
</evidence>
<comment type="subunit">
    <text evidence="5">Part of the 50S ribosomal subunit.</text>
</comment>
<dbReference type="HAMAP" id="MF_01365_A">
    <property type="entry name" value="Ribosomal_uL6_A"/>
    <property type="match status" value="1"/>
</dbReference>
<dbReference type="InterPro" id="IPR019907">
    <property type="entry name" value="Ribosomal_uL6_arc"/>
</dbReference>
<dbReference type="InterPro" id="IPR036789">
    <property type="entry name" value="Ribosomal_uL6-like_a/b-dom_sf"/>
</dbReference>
<keyword evidence="2 5" id="KW-0694">RNA-binding</keyword>
<dbReference type="PROSITE" id="PS00700">
    <property type="entry name" value="RIBOSOMAL_L6_2"/>
    <property type="match status" value="1"/>
</dbReference>
<dbReference type="GO" id="GO:0022625">
    <property type="term" value="C:cytosolic large ribosomal subunit"/>
    <property type="evidence" value="ECO:0007669"/>
    <property type="project" value="UniProtKB-UniRule"/>
</dbReference>
<dbReference type="SUPFAM" id="SSF56053">
    <property type="entry name" value="Ribosomal protein L6"/>
    <property type="match status" value="2"/>
</dbReference>
<dbReference type="PANTHER" id="PTHR11655">
    <property type="entry name" value="60S/50S RIBOSOMAL PROTEIN L6/L9"/>
    <property type="match status" value="1"/>
</dbReference>
<evidence type="ECO:0000313" key="8">
    <source>
        <dbReference type="Proteomes" id="UP000054016"/>
    </source>
</evidence>
<dbReference type="NCBIfam" id="NF004037">
    <property type="entry name" value="PRK05518.1"/>
    <property type="match status" value="1"/>
</dbReference>
<sequence length="182" mass="20527">MRLPEISKTIQVPDGVEVNVEKRRVTVKGVKGTLTRDFSYVPVSLEAGGDKTVRIWAEWPRKKEASLVGTVNSHIQNMITGVEKGFLYKLKIVFSHFPISVKVQDKIVLIENFTGERRSRKAKIVGDVKVKVESEDITVEGINLEDVSQTAANIEQATKVKKKDPRVFLDGIYVYERKEGIE</sequence>
<dbReference type="InterPro" id="IPR002359">
    <property type="entry name" value="Ribosomal_uL6_CS2"/>
</dbReference>
<dbReference type="PATRIC" id="fig|1685125.3.peg.675"/>
<dbReference type="InterPro" id="IPR020040">
    <property type="entry name" value="Ribosomal_uL6_a/b-dom"/>
</dbReference>
<feature type="domain" description="Large ribosomal subunit protein uL6 alpha-beta" evidence="6">
    <location>
        <begin position="97"/>
        <end position="171"/>
    </location>
</feature>
<keyword evidence="3 5" id="KW-0689">Ribosomal protein</keyword>
<dbReference type="Gene3D" id="3.90.930.12">
    <property type="entry name" value="Ribosomal protein L6, alpha-beta domain"/>
    <property type="match status" value="2"/>
</dbReference>
<dbReference type="Proteomes" id="UP000054016">
    <property type="component" value="Unassembled WGS sequence"/>
</dbReference>
<evidence type="ECO:0000313" key="7">
    <source>
        <dbReference type="EMBL" id="KON32467.1"/>
    </source>
</evidence>
<feature type="domain" description="Large ribosomal subunit protein uL6 alpha-beta" evidence="6">
    <location>
        <begin position="12"/>
        <end position="85"/>
    </location>
</feature>
<evidence type="ECO:0000256" key="5">
    <source>
        <dbReference type="HAMAP-Rule" id="MF_01365"/>
    </source>
</evidence>
<proteinExistence type="inferred from homology"/>
<gene>
    <name evidence="5" type="primary">rpl6</name>
    <name evidence="7" type="ORF">AC478_00115</name>
</gene>
<organism evidence="7 8">
    <name type="scientific">miscellaneous Crenarchaeota group-1 archaeon SG8-32-3</name>
    <dbReference type="NCBI Taxonomy" id="1685125"/>
    <lineage>
        <taxon>Archaea</taxon>
        <taxon>Candidatus Bathyarchaeota</taxon>
        <taxon>MCG-1</taxon>
    </lineage>
</organism>
<dbReference type="Pfam" id="PF00347">
    <property type="entry name" value="Ribosomal_L6"/>
    <property type="match status" value="2"/>
</dbReference>
<dbReference type="GO" id="GO:0003735">
    <property type="term" value="F:structural constituent of ribosome"/>
    <property type="evidence" value="ECO:0007669"/>
    <property type="project" value="UniProtKB-UniRule"/>
</dbReference>
<dbReference type="NCBIfam" id="TIGR03653">
    <property type="entry name" value="uL6_arch"/>
    <property type="match status" value="1"/>
</dbReference>
<dbReference type="EMBL" id="LFWV01000001">
    <property type="protein sequence ID" value="KON32467.1"/>
    <property type="molecule type" value="Genomic_DNA"/>
</dbReference>
<dbReference type="FunFam" id="3.90.930.12:FF:000004">
    <property type="entry name" value="60S ribosomal protein L9"/>
    <property type="match status" value="1"/>
</dbReference>
<dbReference type="InterPro" id="IPR000702">
    <property type="entry name" value="Ribosomal_uL6-like"/>
</dbReference>
<dbReference type="FunFam" id="3.90.930.12:FF:000008">
    <property type="entry name" value="50S ribosomal protein L6"/>
    <property type="match status" value="1"/>
</dbReference>
<dbReference type="PIRSF" id="PIRSF002162">
    <property type="entry name" value="Ribosomal_L6"/>
    <property type="match status" value="1"/>
</dbReference>
<comment type="similarity">
    <text evidence="5">Belongs to the universal ribosomal protein uL6 family.</text>
</comment>
<name>A0A0M0BV40_9ARCH</name>
<protein>
    <recommendedName>
        <fullName evidence="5">Large ribosomal subunit protein uL6</fullName>
    </recommendedName>
</protein>
<dbReference type="AlphaFoldDB" id="A0A0M0BV40"/>
<dbReference type="GO" id="GO:0002181">
    <property type="term" value="P:cytoplasmic translation"/>
    <property type="evidence" value="ECO:0007669"/>
    <property type="project" value="TreeGrafter"/>
</dbReference>
<keyword evidence="1 5" id="KW-0699">rRNA-binding</keyword>